<dbReference type="Gene3D" id="3.40.50.450">
    <property type="match status" value="1"/>
</dbReference>
<dbReference type="RefSeq" id="WP_052670217.1">
    <property type="nucleotide sequence ID" value="NZ_LN824141.1"/>
</dbReference>
<dbReference type="SUPFAM" id="SSF102405">
    <property type="entry name" value="MCP/YpsA-like"/>
    <property type="match status" value="1"/>
</dbReference>
<accession>A0A0C7NVQ0</accession>
<dbReference type="HOGENOM" id="CLU_029601_0_3_0"/>
<organism evidence="3 4">
    <name type="scientific">Defluviitoga tunisiensis</name>
    <dbReference type="NCBI Taxonomy" id="1006576"/>
    <lineage>
        <taxon>Bacteria</taxon>
        <taxon>Thermotogati</taxon>
        <taxon>Thermotogota</taxon>
        <taxon>Thermotogae</taxon>
        <taxon>Petrotogales</taxon>
        <taxon>Petrotogaceae</taxon>
        <taxon>Defluviitoga</taxon>
    </lineage>
</organism>
<protein>
    <submittedName>
        <fullName evidence="3">DNA protecting protein DprA</fullName>
    </submittedName>
</protein>
<dbReference type="PATRIC" id="fig|1006576.9.peg.228"/>
<dbReference type="InterPro" id="IPR003488">
    <property type="entry name" value="DprA"/>
</dbReference>
<gene>
    <name evidence="3" type="ORF">DTL3_0232</name>
</gene>
<feature type="domain" description="Smf/DprA SLOG" evidence="2">
    <location>
        <begin position="27"/>
        <end position="228"/>
    </location>
</feature>
<reference evidence="4" key="1">
    <citation type="submission" date="2014-11" db="EMBL/GenBank/DDBJ databases">
        <authorList>
            <person name="Wibberg D."/>
        </authorList>
    </citation>
    <scope>NUCLEOTIDE SEQUENCE [LARGE SCALE GENOMIC DNA]</scope>
    <source>
        <strain evidence="4">L3</strain>
    </source>
</reference>
<dbReference type="NCBIfam" id="TIGR00732">
    <property type="entry name" value="dprA"/>
    <property type="match status" value="1"/>
</dbReference>
<dbReference type="GO" id="GO:0009294">
    <property type="term" value="P:DNA-mediated transformation"/>
    <property type="evidence" value="ECO:0007669"/>
    <property type="project" value="InterPro"/>
</dbReference>
<evidence type="ECO:0000313" key="3">
    <source>
        <dbReference type="EMBL" id="CEP77563.1"/>
    </source>
</evidence>
<evidence type="ECO:0000313" key="4">
    <source>
        <dbReference type="Proteomes" id="UP000032809"/>
    </source>
</evidence>
<dbReference type="STRING" id="1006576.DTL3_0232"/>
<dbReference type="Pfam" id="PF02481">
    <property type="entry name" value="DNA_processg_A"/>
    <property type="match status" value="1"/>
</dbReference>
<proteinExistence type="inferred from homology"/>
<dbReference type="KEGG" id="dtn:DTL3_0232"/>
<dbReference type="EMBL" id="LN824141">
    <property type="protein sequence ID" value="CEP77563.1"/>
    <property type="molecule type" value="Genomic_DNA"/>
</dbReference>
<dbReference type="PANTHER" id="PTHR43022:SF1">
    <property type="entry name" value="PROTEIN SMF"/>
    <property type="match status" value="1"/>
</dbReference>
<comment type="similarity">
    <text evidence="1">Belongs to the DprA/Smf family.</text>
</comment>
<name>A0A0C7NVQ0_DEFTU</name>
<keyword evidence="4" id="KW-1185">Reference proteome</keyword>
<dbReference type="AlphaFoldDB" id="A0A0C7NVQ0"/>
<dbReference type="Proteomes" id="UP000032809">
    <property type="component" value="Chromosome I"/>
</dbReference>
<evidence type="ECO:0000259" key="2">
    <source>
        <dbReference type="Pfam" id="PF02481"/>
    </source>
</evidence>
<dbReference type="PANTHER" id="PTHR43022">
    <property type="entry name" value="PROTEIN SMF"/>
    <property type="match status" value="1"/>
</dbReference>
<evidence type="ECO:0000256" key="1">
    <source>
        <dbReference type="ARBA" id="ARBA00006525"/>
    </source>
</evidence>
<dbReference type="InterPro" id="IPR057666">
    <property type="entry name" value="DrpA_SLOG"/>
</dbReference>
<sequence>MPTVFKEDYEEKKRNIFKRLNQVKDLKILTYWDEAYPDLLKETNDPPIIIYYFGDISLMKSMKVSIVGSRKPTSYGKTVCENIAKTLDSYTIVSGMAYGIDSIAHINSKKTIAVLGNGIDVVYPKSNENLYARIKNEGLILSEYFPGTRPARYTFPYRNRIIAGLSEKTIVVEASKKSGSLITARYALDYGREVLAVPGDITRINSYGTNYLIYSGATPIISLEQLRELFRVNKTFDNNNTIIEDKNSILENHILQSIMNGKDNLDLICDSINEDVSLILSTIMKMEIEGVIGQENGVYYILKEGE</sequence>